<keyword evidence="4" id="KW-1185">Reference proteome</keyword>
<dbReference type="InterPro" id="IPR013766">
    <property type="entry name" value="Thioredoxin_domain"/>
</dbReference>
<dbReference type="Pfam" id="PF00578">
    <property type="entry name" value="AhpC-TSA"/>
    <property type="match status" value="1"/>
</dbReference>
<feature type="domain" description="Thioredoxin" evidence="2">
    <location>
        <begin position="24"/>
        <end position="183"/>
    </location>
</feature>
<dbReference type="RefSeq" id="WP_243362772.1">
    <property type="nucleotide sequence ID" value="NZ_JALGBH010000002.1"/>
</dbReference>
<dbReference type="PANTHER" id="PTHR43640:SF1">
    <property type="entry name" value="THIOREDOXIN-DEPENDENT PEROXIREDOXIN"/>
    <property type="match status" value="1"/>
</dbReference>
<dbReference type="InterPro" id="IPR000866">
    <property type="entry name" value="AhpC/TSA"/>
</dbReference>
<evidence type="ECO:0000313" key="4">
    <source>
        <dbReference type="Proteomes" id="UP001165460"/>
    </source>
</evidence>
<keyword evidence="1" id="KW-0732">Signal</keyword>
<dbReference type="InterPro" id="IPR036249">
    <property type="entry name" value="Thioredoxin-like_sf"/>
</dbReference>
<dbReference type="InterPro" id="IPR047262">
    <property type="entry name" value="PRX-like1"/>
</dbReference>
<evidence type="ECO:0000313" key="3">
    <source>
        <dbReference type="EMBL" id="MCJ0743553.1"/>
    </source>
</evidence>
<evidence type="ECO:0000256" key="1">
    <source>
        <dbReference type="SAM" id="SignalP"/>
    </source>
</evidence>
<protein>
    <submittedName>
        <fullName evidence="3">Redoxin domain-containing protein</fullName>
    </submittedName>
</protein>
<dbReference type="Proteomes" id="UP001165460">
    <property type="component" value="Unassembled WGS sequence"/>
</dbReference>
<proteinExistence type="predicted"/>
<dbReference type="PROSITE" id="PS51352">
    <property type="entry name" value="THIOREDOXIN_2"/>
    <property type="match status" value="1"/>
</dbReference>
<dbReference type="Gene3D" id="3.40.30.10">
    <property type="entry name" value="Glutaredoxin"/>
    <property type="match status" value="1"/>
</dbReference>
<comment type="caution">
    <text evidence="3">The sequence shown here is derived from an EMBL/GenBank/DDBJ whole genome shotgun (WGS) entry which is preliminary data.</text>
</comment>
<organism evidence="3 4">
    <name type="scientific">Pedobacter montanisoli</name>
    <dbReference type="NCBI Taxonomy" id="2923277"/>
    <lineage>
        <taxon>Bacteria</taxon>
        <taxon>Pseudomonadati</taxon>
        <taxon>Bacteroidota</taxon>
        <taxon>Sphingobacteriia</taxon>
        <taxon>Sphingobacteriales</taxon>
        <taxon>Sphingobacteriaceae</taxon>
        <taxon>Pedobacter</taxon>
    </lineage>
</organism>
<name>A0ABS9ZZ25_9SPHI</name>
<accession>A0ABS9ZZ25</accession>
<feature type="signal peptide" evidence="1">
    <location>
        <begin position="1"/>
        <end position="20"/>
    </location>
</feature>
<evidence type="ECO:0000259" key="2">
    <source>
        <dbReference type="PROSITE" id="PS51352"/>
    </source>
</evidence>
<dbReference type="PANTHER" id="PTHR43640">
    <property type="entry name" value="OS07G0260300 PROTEIN"/>
    <property type="match status" value="1"/>
</dbReference>
<reference evidence="3" key="1">
    <citation type="submission" date="2022-03" db="EMBL/GenBank/DDBJ databases">
        <authorList>
            <person name="Woo C.Y."/>
        </authorList>
    </citation>
    <scope>NUCLEOTIDE SEQUENCE</scope>
    <source>
        <strain evidence="3">CYS-01</strain>
    </source>
</reference>
<gene>
    <name evidence="3" type="ORF">MMF97_12590</name>
</gene>
<sequence length="185" mass="21078">MKFKKLFLILLLSVCSQLKAQEPLKEGSVLDNIVLKNIDGKTYDLNAQKQVKGFVLVFMTPSCDHCILYEDRVIALHKKYKSLGYPVVAIGPYGDNAVKYPLDALPAMKEMAVKKGFTFPYLSDENFKYTWLLGIKKTPTAVILKKQTKGYLIKYIGQIDDEVDPSRKPQNKFVEQRLNTLINKV</sequence>
<dbReference type="EMBL" id="JALGBH010000002">
    <property type="protein sequence ID" value="MCJ0743553.1"/>
    <property type="molecule type" value="Genomic_DNA"/>
</dbReference>
<dbReference type="SUPFAM" id="SSF52833">
    <property type="entry name" value="Thioredoxin-like"/>
    <property type="match status" value="1"/>
</dbReference>
<feature type="chain" id="PRO_5047450020" evidence="1">
    <location>
        <begin position="21"/>
        <end position="185"/>
    </location>
</feature>